<evidence type="ECO:0000256" key="2">
    <source>
        <dbReference type="ARBA" id="ARBA00022801"/>
    </source>
</evidence>
<dbReference type="STRING" id="289078.A0A2X0L3L3"/>
<feature type="domain" description="Carboxylesterase type B" evidence="4">
    <location>
        <begin position="40"/>
        <end position="533"/>
    </location>
</feature>
<evidence type="ECO:0000313" key="5">
    <source>
        <dbReference type="EMBL" id="SCZ93321.1"/>
    </source>
</evidence>
<name>A0A2X0L3L3_9BASI</name>
<organism evidence="5 6">
    <name type="scientific">Microbotryum saponariae</name>
    <dbReference type="NCBI Taxonomy" id="289078"/>
    <lineage>
        <taxon>Eukaryota</taxon>
        <taxon>Fungi</taxon>
        <taxon>Dikarya</taxon>
        <taxon>Basidiomycota</taxon>
        <taxon>Pucciniomycotina</taxon>
        <taxon>Microbotryomycetes</taxon>
        <taxon>Microbotryales</taxon>
        <taxon>Microbotryaceae</taxon>
        <taxon>Microbotryum</taxon>
    </lineage>
</organism>
<dbReference type="EC" id="3.1.1.-" evidence="3"/>
<dbReference type="Pfam" id="PF00135">
    <property type="entry name" value="COesterase"/>
    <property type="match status" value="1"/>
</dbReference>
<dbReference type="InterPro" id="IPR002018">
    <property type="entry name" value="CarbesteraseB"/>
</dbReference>
<gene>
    <name evidence="5" type="ORF">BZ3500_MVSOF-1268-A1-R1_CHR6-2G08607</name>
</gene>
<dbReference type="SUPFAM" id="SSF53474">
    <property type="entry name" value="alpha/beta-Hydrolases"/>
    <property type="match status" value="1"/>
</dbReference>
<keyword evidence="6" id="KW-1185">Reference proteome</keyword>
<dbReference type="EMBL" id="FMWP01000047">
    <property type="protein sequence ID" value="SCZ93321.1"/>
    <property type="molecule type" value="Genomic_DNA"/>
</dbReference>
<evidence type="ECO:0000256" key="1">
    <source>
        <dbReference type="ARBA" id="ARBA00005964"/>
    </source>
</evidence>
<dbReference type="Gene3D" id="3.40.50.1820">
    <property type="entry name" value="alpha/beta hydrolase"/>
    <property type="match status" value="1"/>
</dbReference>
<dbReference type="AlphaFoldDB" id="A0A2X0L3L3"/>
<reference evidence="6" key="1">
    <citation type="submission" date="2016-10" db="EMBL/GenBank/DDBJ databases">
        <authorList>
            <person name="Jeantristanb JTB J.-T."/>
            <person name="Ricardo R."/>
        </authorList>
    </citation>
    <scope>NUCLEOTIDE SEQUENCE [LARGE SCALE GENOMIC DNA]</scope>
</reference>
<dbReference type="PROSITE" id="PS00122">
    <property type="entry name" value="CARBOXYLESTERASE_B_1"/>
    <property type="match status" value="1"/>
</dbReference>
<evidence type="ECO:0000313" key="6">
    <source>
        <dbReference type="Proteomes" id="UP000249723"/>
    </source>
</evidence>
<dbReference type="InterPro" id="IPR029058">
    <property type="entry name" value="AB_hydrolase_fold"/>
</dbReference>
<keyword evidence="2 3" id="KW-0378">Hydrolase</keyword>
<dbReference type="Proteomes" id="UP000249723">
    <property type="component" value="Unassembled WGS sequence"/>
</dbReference>
<dbReference type="GO" id="GO:0016787">
    <property type="term" value="F:hydrolase activity"/>
    <property type="evidence" value="ECO:0007669"/>
    <property type="project" value="UniProtKB-KW"/>
</dbReference>
<accession>A0A2X0L3L3</accession>
<proteinExistence type="inferred from homology"/>
<evidence type="ECO:0000259" key="4">
    <source>
        <dbReference type="Pfam" id="PF00135"/>
    </source>
</evidence>
<protein>
    <recommendedName>
        <fullName evidence="3">Carboxylic ester hydrolase</fullName>
        <ecNumber evidence="3">3.1.1.-</ecNumber>
    </recommendedName>
</protein>
<sequence>MSYPLSLRRTPSQSWFPSRLLCAIATLLFFWPDLSTGALTVSTYDGTLNGTAVLGGAVARFTVPYARPPVGALRLADPVAFPNFRQLPNLTRWSAFRNSFDGSTLPPPCPQAGRNYSEDCLFITWVNAKLFTSIYTPSSALVTSAAKLPVLFWIHGGSFYNGASSDIDGANLANQEKVVVITVQYRLGVLGQLRLDRVGLRGNYAIKDLIVALQYVQSRISAFGGDKSLVTLAGQSSGGEMIRTLLGITAAKPLFTRAIIHSAPLAYGDLPPVMANEIGELASINCTNIKCLRSASVESILAAQTALQTSTSPSFAPLNVPGLDPLSEFLRPNVDGSLVPIDFAEAVRQDVLLPSGYKSVIFTNVKDESCSFVASLFTDPFSANELGDVLTKLQPTSAARIIASRLYKTNNSNEDGRTVFASMVTDESWICPIQQTVLNLSSSAVNTGSYWLAEFDLGLSYDEEESSFCTGKVSHGDDIRLLFNTPLLTPTTSQTRLIAEVQSRWGAFIRTGSPNPAGALNLPRWKPATDSSNLNLLFLGGSSTTSGQSYVARRRESVSRRSCRELWGVGVEYENQKLQAYYN</sequence>
<dbReference type="PANTHER" id="PTHR45570:SF1">
    <property type="entry name" value="CARBOXYLIC ESTER HYDROLASE"/>
    <property type="match status" value="1"/>
</dbReference>
<dbReference type="PANTHER" id="PTHR45570">
    <property type="entry name" value="CARBOXYLIC ESTER HYDROLASE"/>
    <property type="match status" value="1"/>
</dbReference>
<dbReference type="InterPro" id="IPR019826">
    <property type="entry name" value="Carboxylesterase_B_AS"/>
</dbReference>
<evidence type="ECO:0000256" key="3">
    <source>
        <dbReference type="RuleBase" id="RU361235"/>
    </source>
</evidence>
<dbReference type="OrthoDB" id="408631at2759"/>
<comment type="similarity">
    <text evidence="1 3">Belongs to the type-B carboxylesterase/lipase family.</text>
</comment>